<evidence type="ECO:0000256" key="11">
    <source>
        <dbReference type="ARBA" id="ARBA00031350"/>
    </source>
</evidence>
<evidence type="ECO:0000256" key="3">
    <source>
        <dbReference type="ARBA" id="ARBA00011890"/>
    </source>
</evidence>
<dbReference type="PANTHER" id="PTHR11579:SF0">
    <property type="entry name" value="PROTEIN-L-ISOASPARTATE(D-ASPARTATE) O-METHYLTRANSFERASE"/>
    <property type="match status" value="1"/>
</dbReference>
<evidence type="ECO:0000256" key="9">
    <source>
        <dbReference type="ARBA" id="ARBA00030757"/>
    </source>
</evidence>
<evidence type="ECO:0000256" key="4">
    <source>
        <dbReference type="ARBA" id="ARBA00013346"/>
    </source>
</evidence>
<name>A0ABP5S9J9_9ACTN</name>
<dbReference type="InterPro" id="IPR000682">
    <property type="entry name" value="PCMT"/>
</dbReference>
<evidence type="ECO:0000256" key="5">
    <source>
        <dbReference type="ARBA" id="ARBA00022490"/>
    </source>
</evidence>
<dbReference type="GO" id="GO:0032259">
    <property type="term" value="P:methylation"/>
    <property type="evidence" value="ECO:0007669"/>
    <property type="project" value="UniProtKB-KW"/>
</dbReference>
<evidence type="ECO:0000256" key="6">
    <source>
        <dbReference type="ARBA" id="ARBA00022603"/>
    </source>
</evidence>
<reference evidence="13" key="1">
    <citation type="journal article" date="2019" name="Int. J. Syst. Evol. Microbiol.">
        <title>The Global Catalogue of Microorganisms (GCM) 10K type strain sequencing project: providing services to taxonomists for standard genome sequencing and annotation.</title>
        <authorList>
            <consortium name="The Broad Institute Genomics Platform"/>
            <consortium name="The Broad Institute Genome Sequencing Center for Infectious Disease"/>
            <person name="Wu L."/>
            <person name="Ma J."/>
        </authorList>
    </citation>
    <scope>NUCLEOTIDE SEQUENCE [LARGE SCALE GENOMIC DNA]</scope>
    <source>
        <strain evidence="13">JCM 4316</strain>
    </source>
</reference>
<evidence type="ECO:0000313" key="12">
    <source>
        <dbReference type="EMBL" id="GAA2324894.1"/>
    </source>
</evidence>
<comment type="subcellular location">
    <subcellularLocation>
        <location evidence="1">Cytoplasm</location>
    </subcellularLocation>
</comment>
<dbReference type="EMBL" id="BAAASD010000001">
    <property type="protein sequence ID" value="GAA2324894.1"/>
    <property type="molecule type" value="Genomic_DNA"/>
</dbReference>
<accession>A0ABP5S9J9</accession>
<dbReference type="RefSeq" id="WP_346172577.1">
    <property type="nucleotide sequence ID" value="NZ_BAAASD010000001.1"/>
</dbReference>
<dbReference type="PANTHER" id="PTHR11579">
    <property type="entry name" value="PROTEIN-L-ISOASPARTATE O-METHYLTRANSFERASE"/>
    <property type="match status" value="1"/>
</dbReference>
<sequence length="376" mass="40925">MTEYDEQRDRLAEVMDERGAWPARSPWIRQAVDALPRHHFAPDRLWRWNGHAYIPVDRDADPEQWAAEVYASPDTAAVTQVTDGVPSSSLSAQGVVVDMLDSLLVEPGDRVLELGAGTGWNAALLAERAGPGRVVSVEVDAELATAAAGRLKAAGADVAVEIGDGAAGRPSGAPYDRLISTYAVSTVPWAWVEQTRPGGRIVTPWGRMGHVALTVADDGRSATGWMQGLAMFMPARGTRSALGWRQIHGDGPPDDERPFGRDLRPLREDPHLLFALRVQLPDVRVTTGVDDDGVNVWLHDGVASWATLTTLPDGRATAYQGGPRRLADELEPAWDWWVSEGEPTLYDFGMTVEPARQYVWCRDAATGPRWPVAAMA</sequence>
<protein>
    <recommendedName>
        <fullName evidence="4">Protein-L-isoaspartate O-methyltransferase</fullName>
        <ecNumber evidence="3">2.1.1.77</ecNumber>
    </recommendedName>
    <alternativeName>
        <fullName evidence="11">L-isoaspartyl protein carboxyl methyltransferase</fullName>
    </alternativeName>
    <alternativeName>
        <fullName evidence="9">Protein L-isoaspartyl methyltransferase</fullName>
    </alternativeName>
    <alternativeName>
        <fullName evidence="10">Protein-beta-aspartate methyltransferase</fullName>
    </alternativeName>
</protein>
<keyword evidence="5" id="KW-0963">Cytoplasm</keyword>
<dbReference type="Pfam" id="PF01135">
    <property type="entry name" value="PCMT"/>
    <property type="match status" value="1"/>
</dbReference>
<evidence type="ECO:0000256" key="8">
    <source>
        <dbReference type="ARBA" id="ARBA00022691"/>
    </source>
</evidence>
<comment type="caution">
    <text evidence="12">The sequence shown here is derived from an EMBL/GenBank/DDBJ whole genome shotgun (WGS) entry which is preliminary data.</text>
</comment>
<keyword evidence="8" id="KW-0949">S-adenosyl-L-methionine</keyword>
<keyword evidence="6 12" id="KW-0489">Methyltransferase</keyword>
<dbReference type="SUPFAM" id="SSF53335">
    <property type="entry name" value="S-adenosyl-L-methionine-dependent methyltransferases"/>
    <property type="match status" value="1"/>
</dbReference>
<comment type="similarity">
    <text evidence="2">Belongs to the methyltransferase superfamily. L-isoaspartyl/D-aspartyl protein methyltransferase family.</text>
</comment>
<evidence type="ECO:0000256" key="1">
    <source>
        <dbReference type="ARBA" id="ARBA00004496"/>
    </source>
</evidence>
<dbReference type="InterPro" id="IPR029063">
    <property type="entry name" value="SAM-dependent_MTases_sf"/>
</dbReference>
<evidence type="ECO:0000313" key="13">
    <source>
        <dbReference type="Proteomes" id="UP001500253"/>
    </source>
</evidence>
<dbReference type="GO" id="GO:0008168">
    <property type="term" value="F:methyltransferase activity"/>
    <property type="evidence" value="ECO:0007669"/>
    <property type="project" value="UniProtKB-KW"/>
</dbReference>
<dbReference type="EC" id="2.1.1.77" evidence="3"/>
<evidence type="ECO:0000256" key="10">
    <source>
        <dbReference type="ARBA" id="ARBA00031323"/>
    </source>
</evidence>
<organism evidence="12 13">
    <name type="scientific">Streptomyces cuspidosporus</name>
    <dbReference type="NCBI Taxonomy" id="66882"/>
    <lineage>
        <taxon>Bacteria</taxon>
        <taxon>Bacillati</taxon>
        <taxon>Actinomycetota</taxon>
        <taxon>Actinomycetes</taxon>
        <taxon>Kitasatosporales</taxon>
        <taxon>Streptomycetaceae</taxon>
        <taxon>Streptomyces</taxon>
    </lineage>
</organism>
<evidence type="ECO:0000256" key="7">
    <source>
        <dbReference type="ARBA" id="ARBA00022679"/>
    </source>
</evidence>
<dbReference type="Proteomes" id="UP001500253">
    <property type="component" value="Unassembled WGS sequence"/>
</dbReference>
<keyword evidence="13" id="KW-1185">Reference proteome</keyword>
<proteinExistence type="inferred from homology"/>
<dbReference type="Gene3D" id="3.40.50.150">
    <property type="entry name" value="Vaccinia Virus protein VP39"/>
    <property type="match status" value="1"/>
</dbReference>
<keyword evidence="7" id="KW-0808">Transferase</keyword>
<gene>
    <name evidence="12" type="ORF">GCM10010246_02230</name>
</gene>
<dbReference type="CDD" id="cd02440">
    <property type="entry name" value="AdoMet_MTases"/>
    <property type="match status" value="1"/>
</dbReference>
<evidence type="ECO:0000256" key="2">
    <source>
        <dbReference type="ARBA" id="ARBA00005369"/>
    </source>
</evidence>